<keyword evidence="1" id="KW-0472">Membrane</keyword>
<keyword evidence="1" id="KW-1133">Transmembrane helix</keyword>
<dbReference type="RefSeq" id="WP_007502671.1">
    <property type="nucleotide sequence ID" value="NZ_AFCE01000060.1"/>
</dbReference>
<evidence type="ECO:0000256" key="1">
    <source>
        <dbReference type="SAM" id="Phobius"/>
    </source>
</evidence>
<dbReference type="EMBL" id="AFCE01000060">
    <property type="protein sequence ID" value="EGL83986.1"/>
    <property type="molecule type" value="Genomic_DNA"/>
</dbReference>
<dbReference type="OrthoDB" id="2474810at2"/>
<sequence>MIQGIKSKKVIFQRHLYVGIFSALLVYVSYQLYFTWGVVPALWPDWGMDHPFWRAWAHAAFVLLFLALILSPAAKLWSPMKRFISWRREFGIWFAVLAFGHGYAIWDRWAQWDVARLFGFEYIEEFGGYILFRPEVGIMNMMGLVIAPMIILLAVTSFDRAVKLLGVSSWKWLHSTLVNVIFYVIMLRGILYLFFFFQYSPPNWRVYPPIWFLYIFLGMAVFVVLLQAAAFVKTVLERRSRRQENAVFQVAAVIGVAIMLIMPMALMTGTVAYFDNRTIKEPPAMAEQTQPQQSYAQSYEMVIETGNQSIHLWARNIDNEPYFRQMIEVDGETVSEKIYRYSERALYVAQLDADMNLVWSKIENIEPEEMGILDVVIGPGAWAEQYGTGEHQIEGLQVTIYSVGEAIADEVFQIPEEAEPMPMRP</sequence>
<proteinExistence type="predicted"/>
<feature type="transmembrane region" description="Helical" evidence="1">
    <location>
        <begin position="211"/>
        <end position="236"/>
    </location>
</feature>
<reference evidence="2 3" key="1">
    <citation type="journal article" date="2011" name="J. Bacteriol.">
        <title>Draft genome sequence of the thermoalkaliphilic Caldalkalibacillus thermarum strain TA2.A1.</title>
        <authorList>
            <person name="Kalamorz F."/>
            <person name="Keis S."/>
            <person name="McMillan D.G."/>
            <person name="Olsson K."/>
            <person name="Stanton J.A."/>
            <person name="Stockwell P."/>
            <person name="Black M.A."/>
            <person name="Klingeman D.M."/>
            <person name="Land M.L."/>
            <person name="Han C.S."/>
            <person name="Martin S.L."/>
            <person name="Becher S.A."/>
            <person name="Peddie C.J."/>
            <person name="Morgan H.W."/>
            <person name="Matthies D."/>
            <person name="Preiss L."/>
            <person name="Meier T."/>
            <person name="Brown S.D."/>
            <person name="Cook G.M."/>
        </authorList>
    </citation>
    <scope>NUCLEOTIDE SEQUENCE [LARGE SCALE GENOMIC DNA]</scope>
    <source>
        <strain evidence="2 3">TA2.A1</strain>
    </source>
</reference>
<feature type="transmembrane region" description="Helical" evidence="1">
    <location>
        <begin position="56"/>
        <end position="78"/>
    </location>
</feature>
<name>F5L3U4_CALTT</name>
<feature type="transmembrane region" description="Helical" evidence="1">
    <location>
        <begin position="248"/>
        <end position="274"/>
    </location>
</feature>
<feature type="transmembrane region" description="Helical" evidence="1">
    <location>
        <begin position="136"/>
        <end position="155"/>
    </location>
</feature>
<evidence type="ECO:0000313" key="3">
    <source>
        <dbReference type="Proteomes" id="UP000010716"/>
    </source>
</evidence>
<feature type="transmembrane region" description="Helical" evidence="1">
    <location>
        <begin position="176"/>
        <end position="199"/>
    </location>
</feature>
<feature type="transmembrane region" description="Helical" evidence="1">
    <location>
        <begin position="16"/>
        <end position="36"/>
    </location>
</feature>
<accession>F5L3U4</accession>
<dbReference type="AlphaFoldDB" id="F5L3U4"/>
<keyword evidence="1" id="KW-0812">Transmembrane</keyword>
<feature type="transmembrane region" description="Helical" evidence="1">
    <location>
        <begin position="90"/>
        <end position="106"/>
    </location>
</feature>
<evidence type="ECO:0000313" key="2">
    <source>
        <dbReference type="EMBL" id="EGL83986.1"/>
    </source>
</evidence>
<gene>
    <name evidence="2" type="ORF">CathTA2_0456</name>
</gene>
<dbReference type="Proteomes" id="UP000010716">
    <property type="component" value="Unassembled WGS sequence"/>
</dbReference>
<dbReference type="eggNOG" id="COG2717">
    <property type="taxonomic scope" value="Bacteria"/>
</dbReference>
<comment type="caution">
    <text evidence="2">The sequence shown here is derived from an EMBL/GenBank/DDBJ whole genome shotgun (WGS) entry which is preliminary data.</text>
</comment>
<protein>
    <submittedName>
        <fullName evidence="2">Uncharacterized protein</fullName>
    </submittedName>
</protein>
<organism evidence="2 3">
    <name type="scientific">Caldalkalibacillus thermarum (strain TA2.A1)</name>
    <dbReference type="NCBI Taxonomy" id="986075"/>
    <lineage>
        <taxon>Bacteria</taxon>
        <taxon>Bacillati</taxon>
        <taxon>Bacillota</taxon>
        <taxon>Bacilli</taxon>
        <taxon>Bacillales</taxon>
        <taxon>Bacillaceae</taxon>
        <taxon>Caldalkalibacillus</taxon>
    </lineage>
</organism>